<sequence length="33" mass="3610">MPAQRGSRGRQGVARTSLPMEVIKKSSKVQIGR</sequence>
<evidence type="ECO:0000313" key="2">
    <source>
        <dbReference type="EMBL" id="CAD8153669.1"/>
    </source>
</evidence>
<proteinExistence type="predicted"/>
<dbReference type="Proteomes" id="UP000689195">
    <property type="component" value="Unassembled WGS sequence"/>
</dbReference>
<feature type="region of interest" description="Disordered" evidence="1">
    <location>
        <begin position="1"/>
        <end position="33"/>
    </location>
</feature>
<dbReference type="AlphaFoldDB" id="A0A8S1TRT3"/>
<evidence type="ECO:0000256" key="1">
    <source>
        <dbReference type="SAM" id="MobiDB-lite"/>
    </source>
</evidence>
<organism evidence="2 3">
    <name type="scientific">Paramecium pentaurelia</name>
    <dbReference type="NCBI Taxonomy" id="43138"/>
    <lineage>
        <taxon>Eukaryota</taxon>
        <taxon>Sar</taxon>
        <taxon>Alveolata</taxon>
        <taxon>Ciliophora</taxon>
        <taxon>Intramacronucleata</taxon>
        <taxon>Oligohymenophorea</taxon>
        <taxon>Peniculida</taxon>
        <taxon>Parameciidae</taxon>
        <taxon>Paramecium</taxon>
    </lineage>
</organism>
<accession>A0A8S1TRT3</accession>
<reference evidence="2" key="1">
    <citation type="submission" date="2021-01" db="EMBL/GenBank/DDBJ databases">
        <authorList>
            <consortium name="Genoscope - CEA"/>
            <person name="William W."/>
        </authorList>
    </citation>
    <scope>NUCLEOTIDE SEQUENCE</scope>
</reference>
<comment type="caution">
    <text evidence="2">The sequence shown here is derived from an EMBL/GenBank/DDBJ whole genome shotgun (WGS) entry which is preliminary data.</text>
</comment>
<gene>
    <name evidence="2" type="ORF">PPENT_87.1.T0240345</name>
</gene>
<name>A0A8S1TRT3_9CILI</name>
<keyword evidence="3" id="KW-1185">Reference proteome</keyword>
<dbReference type="EMBL" id="CAJJDO010000024">
    <property type="protein sequence ID" value="CAD8153669.1"/>
    <property type="molecule type" value="Genomic_DNA"/>
</dbReference>
<evidence type="ECO:0000313" key="3">
    <source>
        <dbReference type="Proteomes" id="UP000689195"/>
    </source>
</evidence>
<protein>
    <submittedName>
        <fullName evidence="2">Uncharacterized protein</fullName>
    </submittedName>
</protein>